<dbReference type="EMBL" id="OMOD01000150">
    <property type="protein sequence ID" value="SPF44773.1"/>
    <property type="molecule type" value="Genomic_DNA"/>
</dbReference>
<dbReference type="OrthoDB" id="9772097at2"/>
<sequence>MSAVVIALSSPYFGVSGANGEITLPNVPPGRYQMQVFHASAQPEDLQAYSHEVTITAETSSLGDLRLHETDVIAGHKNKYGRDYDPPSPDSPVYARP</sequence>
<dbReference type="GO" id="GO:0030246">
    <property type="term" value="F:carbohydrate binding"/>
    <property type="evidence" value="ECO:0007669"/>
    <property type="project" value="InterPro"/>
</dbReference>
<dbReference type="Gene3D" id="2.60.40.1120">
    <property type="entry name" value="Carboxypeptidase-like, regulatory domain"/>
    <property type="match status" value="1"/>
</dbReference>
<feature type="region of interest" description="Disordered" evidence="1">
    <location>
        <begin position="76"/>
        <end position="97"/>
    </location>
</feature>
<evidence type="ECO:0008006" key="4">
    <source>
        <dbReference type="Google" id="ProtNLM"/>
    </source>
</evidence>
<dbReference type="AlphaFoldDB" id="A0A2U3KYS6"/>
<dbReference type="SUPFAM" id="SSF49452">
    <property type="entry name" value="Starch-binding domain-like"/>
    <property type="match status" value="1"/>
</dbReference>
<name>A0A2U3KYS6_9BACT</name>
<evidence type="ECO:0000256" key="1">
    <source>
        <dbReference type="SAM" id="MobiDB-lite"/>
    </source>
</evidence>
<protein>
    <recommendedName>
        <fullName evidence="4">Rhamnogalacturonan lyase domain-containing protein</fullName>
    </recommendedName>
</protein>
<evidence type="ECO:0000313" key="2">
    <source>
        <dbReference type="EMBL" id="SPF44773.1"/>
    </source>
</evidence>
<dbReference type="InterPro" id="IPR013784">
    <property type="entry name" value="Carb-bd-like_fold"/>
</dbReference>
<organism evidence="2 3">
    <name type="scientific">Candidatus Sulfotelmatobacter kueseliae</name>
    <dbReference type="NCBI Taxonomy" id="2042962"/>
    <lineage>
        <taxon>Bacteria</taxon>
        <taxon>Pseudomonadati</taxon>
        <taxon>Acidobacteriota</taxon>
        <taxon>Terriglobia</taxon>
        <taxon>Terriglobales</taxon>
        <taxon>Candidatus Korobacteraceae</taxon>
        <taxon>Candidatus Sulfotelmatobacter</taxon>
    </lineage>
</organism>
<reference evidence="3" key="1">
    <citation type="submission" date="2018-02" db="EMBL/GenBank/DDBJ databases">
        <authorList>
            <person name="Hausmann B."/>
        </authorList>
    </citation>
    <scope>NUCLEOTIDE SEQUENCE [LARGE SCALE GENOMIC DNA]</scope>
    <source>
        <strain evidence="3">Peat soil MAG SbA1</strain>
    </source>
</reference>
<proteinExistence type="predicted"/>
<evidence type="ECO:0000313" key="3">
    <source>
        <dbReference type="Proteomes" id="UP000238701"/>
    </source>
</evidence>
<gene>
    <name evidence="2" type="ORF">SBA1_550138</name>
</gene>
<accession>A0A2U3KYS6</accession>
<dbReference type="Proteomes" id="UP000238701">
    <property type="component" value="Unassembled WGS sequence"/>
</dbReference>